<protein>
    <submittedName>
        <fullName evidence="1">Uncharacterized protein</fullName>
    </submittedName>
</protein>
<dbReference type="AlphaFoldDB" id="A0A839GGK8"/>
<evidence type="ECO:0000313" key="1">
    <source>
        <dbReference type="EMBL" id="MBA9078784.1"/>
    </source>
</evidence>
<dbReference type="Proteomes" id="UP000563094">
    <property type="component" value="Unassembled WGS sequence"/>
</dbReference>
<gene>
    <name evidence="1" type="ORF">FHS90_003514</name>
</gene>
<accession>A0A839GGK8</accession>
<dbReference type="RefSeq" id="WP_182513897.1">
    <property type="nucleotide sequence ID" value="NZ_JACJIQ010000015.1"/>
</dbReference>
<name>A0A839GGK8_9BACT</name>
<comment type="caution">
    <text evidence="1">The sequence shown here is derived from an EMBL/GenBank/DDBJ whole genome shotgun (WGS) entry which is preliminary data.</text>
</comment>
<reference evidence="1 2" key="1">
    <citation type="submission" date="2020-08" db="EMBL/GenBank/DDBJ databases">
        <title>Genomic Encyclopedia of Type Strains, Phase IV (KMG-IV): sequencing the most valuable type-strain genomes for metagenomic binning, comparative biology and taxonomic classification.</title>
        <authorList>
            <person name="Goeker M."/>
        </authorList>
    </citation>
    <scope>NUCLEOTIDE SEQUENCE [LARGE SCALE GENOMIC DNA]</scope>
    <source>
        <strain evidence="1 2">DSM 29854</strain>
    </source>
</reference>
<evidence type="ECO:0000313" key="2">
    <source>
        <dbReference type="Proteomes" id="UP000563094"/>
    </source>
</evidence>
<proteinExistence type="predicted"/>
<organism evidence="1 2">
    <name type="scientific">Rufibacter quisquiliarum</name>
    <dbReference type="NCBI Taxonomy" id="1549639"/>
    <lineage>
        <taxon>Bacteria</taxon>
        <taxon>Pseudomonadati</taxon>
        <taxon>Bacteroidota</taxon>
        <taxon>Cytophagia</taxon>
        <taxon>Cytophagales</taxon>
        <taxon>Hymenobacteraceae</taxon>
        <taxon>Rufibacter</taxon>
    </lineage>
</organism>
<dbReference type="EMBL" id="JACJIQ010000015">
    <property type="protein sequence ID" value="MBA9078784.1"/>
    <property type="molecule type" value="Genomic_DNA"/>
</dbReference>
<sequence length="576" mass="67733">MKTNEHVGLFATFTDLYPNEDITKINIEDLIKDIPLDAIMRVMSYINLGTFFTQSSESFQEHVLRIITSNFPNKLKSKINYSQFYSKFSDNKFLYIVNTQSNIKIIEKALQVCKEGDANTISPEQELRLFEAILLANEQIQQDQIKSFNSNKEIETLEDIYFKRFLPIIVSSGDFLNLDIKSEILSQVCKGVFLLRFLDNHPKLSQILHEFLTEKGFTKWEEYLQTIFSLVFVFKPLSENFEYVQVLDFPEQEQIAFDLANKLAININIDLKTLAQNSIDHLELRKFPLYKVNNNSFYPLSINFLYNKFYDGLFWELNSVAKQFDKKLNFLSIIRKDFTEEYLLYSQLENIYNKCMTFSGLQQSNFYKSTIGKDIEKTDYYVRHTKNIYLFECKDNSLSSDAKVSQDVDKIFDFLDRPKAGVRQLATSIKELNIKPFDFDDYESKGIKSRNIVIQPILIVTDRSLKQNGINTILAKELNSQLKDVEVWNIKCKELVVINIETLILHNDYLSLDKRNLKNLIKEYHQSLKELERKLIVRNMDDLISKYPSFDYFVFRKNRNFEIPKSINKELKHILG</sequence>
<keyword evidence="2" id="KW-1185">Reference proteome</keyword>